<evidence type="ECO:0000313" key="3">
    <source>
        <dbReference type="Proteomes" id="UP001202831"/>
    </source>
</evidence>
<evidence type="ECO:0000313" key="2">
    <source>
        <dbReference type="EMBL" id="MCL2915765.1"/>
    </source>
</evidence>
<accession>A0ABT0NBK7</accession>
<dbReference type="EMBL" id="JAKIKT010000008">
    <property type="protein sequence ID" value="MCL2915765.1"/>
    <property type="molecule type" value="Genomic_DNA"/>
</dbReference>
<reference evidence="2 3" key="1">
    <citation type="submission" date="2022-01" db="EMBL/GenBank/DDBJ databases">
        <title>Whole genome-based taxonomy of the Shewanellaceae.</title>
        <authorList>
            <person name="Martin-Rodriguez A.J."/>
        </authorList>
    </citation>
    <scope>NUCLEOTIDE SEQUENCE [LARGE SCALE GENOMIC DNA]</scope>
    <source>
        <strain evidence="2 3">DSM 21332</strain>
    </source>
</reference>
<dbReference type="Proteomes" id="UP001202831">
    <property type="component" value="Unassembled WGS sequence"/>
</dbReference>
<evidence type="ECO:0000259" key="1">
    <source>
        <dbReference type="Pfam" id="PF06877"/>
    </source>
</evidence>
<dbReference type="InterPro" id="IPR009671">
    <property type="entry name" value="RraB_dom"/>
</dbReference>
<comment type="caution">
    <text evidence="2">The sequence shown here is derived from an EMBL/GenBank/DDBJ whole genome shotgun (WGS) entry which is preliminary data.</text>
</comment>
<protein>
    <submittedName>
        <fullName evidence="2">Ribonuclease E inhibitor RraB</fullName>
    </submittedName>
</protein>
<dbReference type="Pfam" id="PF06877">
    <property type="entry name" value="RraB"/>
    <property type="match status" value="1"/>
</dbReference>
<dbReference type="InterPro" id="IPR036701">
    <property type="entry name" value="RraB-like_sf"/>
</dbReference>
<organism evidence="2 3">
    <name type="scientific">Shewanella corallii</name>
    <dbReference type="NCBI Taxonomy" id="560080"/>
    <lineage>
        <taxon>Bacteria</taxon>
        <taxon>Pseudomonadati</taxon>
        <taxon>Pseudomonadota</taxon>
        <taxon>Gammaproteobacteria</taxon>
        <taxon>Alteromonadales</taxon>
        <taxon>Shewanellaceae</taxon>
        <taxon>Shewanella</taxon>
    </lineage>
</organism>
<dbReference type="Gene3D" id="3.30.70.970">
    <property type="entry name" value="RraB-like"/>
    <property type="match status" value="1"/>
</dbReference>
<dbReference type="SUPFAM" id="SSF89946">
    <property type="entry name" value="Hypothetical protein VC0424"/>
    <property type="match status" value="1"/>
</dbReference>
<keyword evidence="3" id="KW-1185">Reference proteome</keyword>
<sequence>MQYPDDDNGKMLQAMAESGIDLTKSLDVDFFLVFEDKRDAESALEDLVAREEEGELEINFNEELKKWELIVTLNMVPEYEAIVAREVALNEFASEYDGMTDGWGVMQHQEGDAEFADDDHECGDHCHH</sequence>
<gene>
    <name evidence="2" type="ORF">L2725_18585</name>
</gene>
<feature type="domain" description="Regulator of ribonuclease activity B" evidence="1">
    <location>
        <begin position="6"/>
        <end position="105"/>
    </location>
</feature>
<proteinExistence type="predicted"/>
<name>A0ABT0NBK7_9GAMM</name>
<dbReference type="RefSeq" id="WP_249250326.1">
    <property type="nucleotide sequence ID" value="NZ_JAKIKT010000008.1"/>
</dbReference>